<organism evidence="2 3">
    <name type="scientific">Scleroderma citrinum Foug A</name>
    <dbReference type="NCBI Taxonomy" id="1036808"/>
    <lineage>
        <taxon>Eukaryota</taxon>
        <taxon>Fungi</taxon>
        <taxon>Dikarya</taxon>
        <taxon>Basidiomycota</taxon>
        <taxon>Agaricomycotina</taxon>
        <taxon>Agaricomycetes</taxon>
        <taxon>Agaricomycetidae</taxon>
        <taxon>Boletales</taxon>
        <taxon>Sclerodermatineae</taxon>
        <taxon>Sclerodermataceae</taxon>
        <taxon>Scleroderma</taxon>
    </lineage>
</organism>
<reference evidence="2 3" key="1">
    <citation type="submission" date="2014-04" db="EMBL/GenBank/DDBJ databases">
        <authorList>
            <consortium name="DOE Joint Genome Institute"/>
            <person name="Kuo A."/>
            <person name="Kohler A."/>
            <person name="Nagy L.G."/>
            <person name="Floudas D."/>
            <person name="Copeland A."/>
            <person name="Barry K.W."/>
            <person name="Cichocki N."/>
            <person name="Veneault-Fourrey C."/>
            <person name="LaButti K."/>
            <person name="Lindquist E.A."/>
            <person name="Lipzen A."/>
            <person name="Lundell T."/>
            <person name="Morin E."/>
            <person name="Murat C."/>
            <person name="Sun H."/>
            <person name="Tunlid A."/>
            <person name="Henrissat B."/>
            <person name="Grigoriev I.V."/>
            <person name="Hibbett D.S."/>
            <person name="Martin F."/>
            <person name="Nordberg H.P."/>
            <person name="Cantor M.N."/>
            <person name="Hua S.X."/>
        </authorList>
    </citation>
    <scope>NUCLEOTIDE SEQUENCE [LARGE SCALE GENOMIC DNA]</scope>
    <source>
        <strain evidence="2 3">Foug A</strain>
    </source>
</reference>
<accession>A0A0C3DV16</accession>
<evidence type="ECO:0000256" key="1">
    <source>
        <dbReference type="SAM" id="SignalP"/>
    </source>
</evidence>
<proteinExistence type="predicted"/>
<feature type="signal peptide" evidence="1">
    <location>
        <begin position="1"/>
        <end position="23"/>
    </location>
</feature>
<dbReference type="InParanoid" id="A0A0C3DV16"/>
<reference evidence="3" key="2">
    <citation type="submission" date="2015-01" db="EMBL/GenBank/DDBJ databases">
        <title>Evolutionary Origins and Diversification of the Mycorrhizal Mutualists.</title>
        <authorList>
            <consortium name="DOE Joint Genome Institute"/>
            <consortium name="Mycorrhizal Genomics Consortium"/>
            <person name="Kohler A."/>
            <person name="Kuo A."/>
            <person name="Nagy L.G."/>
            <person name="Floudas D."/>
            <person name="Copeland A."/>
            <person name="Barry K.W."/>
            <person name="Cichocki N."/>
            <person name="Veneault-Fourrey C."/>
            <person name="LaButti K."/>
            <person name="Lindquist E.A."/>
            <person name="Lipzen A."/>
            <person name="Lundell T."/>
            <person name="Morin E."/>
            <person name="Murat C."/>
            <person name="Riley R."/>
            <person name="Ohm R."/>
            <person name="Sun H."/>
            <person name="Tunlid A."/>
            <person name="Henrissat B."/>
            <person name="Grigoriev I.V."/>
            <person name="Hibbett D.S."/>
            <person name="Martin F."/>
        </authorList>
    </citation>
    <scope>NUCLEOTIDE SEQUENCE [LARGE SCALE GENOMIC DNA]</scope>
    <source>
        <strain evidence="3">Foug A</strain>
    </source>
</reference>
<gene>
    <name evidence="2" type="ORF">SCLCIDRAFT_981387</name>
</gene>
<dbReference type="PROSITE" id="PS51257">
    <property type="entry name" value="PROKAR_LIPOPROTEIN"/>
    <property type="match status" value="1"/>
</dbReference>
<feature type="chain" id="PRO_5002163565" description="Secreted protein" evidence="1">
    <location>
        <begin position="24"/>
        <end position="106"/>
    </location>
</feature>
<sequence length="106" mass="11665">MRGSTSVRGVLCAVATNLTVCACQSNPPTTRLIRTNEAPLICTKCRNTLIEHSSGLDCRPRKPVHSYHSVSHILQKIQVAHCIRGRSVETSGNQSNKDVRFIHEAT</sequence>
<dbReference type="Proteomes" id="UP000053989">
    <property type="component" value="Unassembled WGS sequence"/>
</dbReference>
<keyword evidence="1" id="KW-0732">Signal</keyword>
<protein>
    <recommendedName>
        <fullName evidence="4">Secreted protein</fullName>
    </recommendedName>
</protein>
<evidence type="ECO:0000313" key="2">
    <source>
        <dbReference type="EMBL" id="KIM59791.1"/>
    </source>
</evidence>
<evidence type="ECO:0008006" key="4">
    <source>
        <dbReference type="Google" id="ProtNLM"/>
    </source>
</evidence>
<dbReference type="HOGENOM" id="CLU_2224776_0_0_1"/>
<name>A0A0C3DV16_9AGAM</name>
<evidence type="ECO:0000313" key="3">
    <source>
        <dbReference type="Proteomes" id="UP000053989"/>
    </source>
</evidence>
<dbReference type="EMBL" id="KN822069">
    <property type="protein sequence ID" value="KIM59791.1"/>
    <property type="molecule type" value="Genomic_DNA"/>
</dbReference>
<dbReference type="AlphaFoldDB" id="A0A0C3DV16"/>
<keyword evidence="3" id="KW-1185">Reference proteome</keyword>